<dbReference type="GO" id="GO:0005737">
    <property type="term" value="C:cytoplasm"/>
    <property type="evidence" value="ECO:0007669"/>
    <property type="project" value="UniProtKB-SubCell"/>
</dbReference>
<dbReference type="PROSITE" id="PS00600">
    <property type="entry name" value="AA_TRANSFER_CLASS_3"/>
    <property type="match status" value="1"/>
</dbReference>
<dbReference type="UniPathway" id="UPA00068">
    <property type="reaction ID" value="UER00109"/>
</dbReference>
<dbReference type="Gene3D" id="3.40.640.10">
    <property type="entry name" value="Type I PLP-dependent aspartate aminotransferase-like (Major domain)"/>
    <property type="match status" value="1"/>
</dbReference>
<keyword evidence="3 5" id="KW-0808">Transferase</keyword>
<proteinExistence type="inferred from homology"/>
<comment type="pathway">
    <text evidence="5">Amino-acid biosynthesis; L-arginine biosynthesis; N(2)-acetyl-L-ornithine from L-glutamate: step 4/4.</text>
</comment>
<dbReference type="InterPro" id="IPR015424">
    <property type="entry name" value="PyrdxlP-dep_Trfase"/>
</dbReference>
<dbReference type="RefSeq" id="WP_092521784.1">
    <property type="nucleotide sequence ID" value="NZ_FNKO01000001.1"/>
</dbReference>
<organism evidence="6 7">
    <name type="scientific">Actinopolyspora saharensis</name>
    <dbReference type="NCBI Taxonomy" id="995062"/>
    <lineage>
        <taxon>Bacteria</taxon>
        <taxon>Bacillati</taxon>
        <taxon>Actinomycetota</taxon>
        <taxon>Actinomycetes</taxon>
        <taxon>Actinopolysporales</taxon>
        <taxon>Actinopolysporaceae</taxon>
        <taxon>Actinopolyspora</taxon>
    </lineage>
</organism>
<comment type="subunit">
    <text evidence="5">Homodimer.</text>
</comment>
<dbReference type="STRING" id="995062.SAMN04489718_1375"/>
<dbReference type="GO" id="GO:0006526">
    <property type="term" value="P:L-arginine biosynthetic process"/>
    <property type="evidence" value="ECO:0007669"/>
    <property type="project" value="UniProtKB-UniRule"/>
</dbReference>
<gene>
    <name evidence="5" type="primary">argD</name>
    <name evidence="6" type="ORF">SAMN04489718_1375</name>
</gene>
<comment type="subcellular location">
    <subcellularLocation>
        <location evidence="5">Cytoplasm</location>
    </subcellularLocation>
</comment>
<keyword evidence="1 5" id="KW-0032">Aminotransferase</keyword>
<evidence type="ECO:0000256" key="4">
    <source>
        <dbReference type="ARBA" id="ARBA00022898"/>
    </source>
</evidence>
<feature type="modified residue" description="N6-(pyridoxal phosphate)lysine" evidence="5">
    <location>
        <position position="253"/>
    </location>
</feature>
<dbReference type="GO" id="GO:0030170">
    <property type="term" value="F:pyridoxal phosphate binding"/>
    <property type="evidence" value="ECO:0007669"/>
    <property type="project" value="InterPro"/>
</dbReference>
<feature type="binding site" evidence="5">
    <location>
        <position position="142"/>
    </location>
    <ligand>
        <name>N(2)-acetyl-L-ornithine</name>
        <dbReference type="ChEBI" id="CHEBI:57805"/>
    </ligand>
</feature>
<comment type="caution">
    <text evidence="5">Lacks conserved residue(s) required for the propagation of feature annotation.</text>
</comment>
<evidence type="ECO:0000256" key="5">
    <source>
        <dbReference type="HAMAP-Rule" id="MF_01107"/>
    </source>
</evidence>
<dbReference type="HAMAP" id="MF_01107">
    <property type="entry name" value="ArgD_aminotrans_3"/>
    <property type="match status" value="1"/>
</dbReference>
<dbReference type="EC" id="2.6.1.11" evidence="5"/>
<name>A0A1H1A2B0_9ACTN</name>
<accession>A0A1H1A2B0</accession>
<comment type="catalytic activity">
    <reaction evidence="5">
        <text>N(2)-acetyl-L-ornithine + 2-oxoglutarate = N-acetyl-L-glutamate 5-semialdehyde + L-glutamate</text>
        <dbReference type="Rhea" id="RHEA:18049"/>
        <dbReference type="ChEBI" id="CHEBI:16810"/>
        <dbReference type="ChEBI" id="CHEBI:29123"/>
        <dbReference type="ChEBI" id="CHEBI:29985"/>
        <dbReference type="ChEBI" id="CHEBI:57805"/>
        <dbReference type="EC" id="2.6.1.11"/>
    </reaction>
</comment>
<evidence type="ECO:0000313" key="7">
    <source>
        <dbReference type="Proteomes" id="UP000199301"/>
    </source>
</evidence>
<feature type="binding site" evidence="5">
    <location>
        <position position="281"/>
    </location>
    <ligand>
        <name>N(2)-acetyl-L-ornithine</name>
        <dbReference type="ChEBI" id="CHEBI:57805"/>
    </ligand>
</feature>
<keyword evidence="5" id="KW-0963">Cytoplasm</keyword>
<dbReference type="CDD" id="cd00610">
    <property type="entry name" value="OAT_like"/>
    <property type="match status" value="1"/>
</dbReference>
<sequence>MSSGGNDNAGAAQRWRESIMQTYGTPPVELVSGSGCEVTDVEGHTYLDLLGGIAVNVLGHAHPAVTRAVSEQIATLGHVSNFYSHEPELRLAERLLTLIGAPDNGRVFFCNSGSEANEAAFKIARRTGRPGVVAASEGFHGRTMGALALTGQPTKREPFEPLPSGVEHVPFGDTAALEAAVNEETAAIVLEPVQGEAGIVIPPEGYLRSAREIADRAGALLILDEVQTGIGRTGHWFAFQREGVLPDVLTLAKGLGGGLPLGACVGIGEAAAMLNPGQHATTFGGNPVCCAAALAVLDTIESEQLLRHGAGLGEELVTMIERLGHPLVAEVRGAGMLIAVELNEKLASVVVETARQRGYLLNPVRPDAVRLAPPLVLERQQAQRFVRDLGEVLSEALAMSTGGEEGTR</sequence>
<dbReference type="EMBL" id="FNKO01000001">
    <property type="protein sequence ID" value="SDQ33847.1"/>
    <property type="molecule type" value="Genomic_DNA"/>
</dbReference>
<dbReference type="NCBIfam" id="TIGR00707">
    <property type="entry name" value="argD"/>
    <property type="match status" value="1"/>
</dbReference>
<evidence type="ECO:0000256" key="3">
    <source>
        <dbReference type="ARBA" id="ARBA00022679"/>
    </source>
</evidence>
<evidence type="ECO:0000256" key="1">
    <source>
        <dbReference type="ARBA" id="ARBA00022576"/>
    </source>
</evidence>
<evidence type="ECO:0000313" key="6">
    <source>
        <dbReference type="EMBL" id="SDQ33847.1"/>
    </source>
</evidence>
<keyword evidence="5" id="KW-0055">Arginine biosynthesis</keyword>
<keyword evidence="7" id="KW-1185">Reference proteome</keyword>
<feature type="binding site" evidence="5">
    <location>
        <begin position="224"/>
        <end position="227"/>
    </location>
    <ligand>
        <name>pyridoxal 5'-phosphate</name>
        <dbReference type="ChEBI" id="CHEBI:597326"/>
    </ligand>
</feature>
<dbReference type="InterPro" id="IPR004636">
    <property type="entry name" value="AcOrn/SuccOrn_fam"/>
</dbReference>
<dbReference type="Pfam" id="PF00202">
    <property type="entry name" value="Aminotran_3"/>
    <property type="match status" value="1"/>
</dbReference>
<dbReference type="AlphaFoldDB" id="A0A1H1A2B0"/>
<dbReference type="PIRSF" id="PIRSF000521">
    <property type="entry name" value="Transaminase_4ab_Lys_Orn"/>
    <property type="match status" value="1"/>
</dbReference>
<dbReference type="GO" id="GO:0003992">
    <property type="term" value="F:N2-acetyl-L-ornithine:2-oxoglutarate 5-aminotransferase activity"/>
    <property type="evidence" value="ECO:0007669"/>
    <property type="project" value="UniProtKB-UniRule"/>
</dbReference>
<dbReference type="OrthoDB" id="9801052at2"/>
<dbReference type="PANTHER" id="PTHR11986">
    <property type="entry name" value="AMINOTRANSFERASE CLASS III"/>
    <property type="match status" value="1"/>
</dbReference>
<dbReference type="InterPro" id="IPR015421">
    <property type="entry name" value="PyrdxlP-dep_Trfase_major"/>
</dbReference>
<dbReference type="Proteomes" id="UP000199301">
    <property type="component" value="Unassembled WGS sequence"/>
</dbReference>
<dbReference type="Gene3D" id="3.90.1150.10">
    <property type="entry name" value="Aspartate Aminotransferase, domain 1"/>
    <property type="match status" value="1"/>
</dbReference>
<dbReference type="NCBIfam" id="NF002874">
    <property type="entry name" value="PRK03244.1"/>
    <property type="match status" value="1"/>
</dbReference>
<feature type="binding site" evidence="5">
    <location>
        <position position="282"/>
    </location>
    <ligand>
        <name>pyridoxal 5'-phosphate</name>
        <dbReference type="ChEBI" id="CHEBI:597326"/>
    </ligand>
</feature>
<dbReference type="PANTHER" id="PTHR11986:SF79">
    <property type="entry name" value="ACETYLORNITHINE AMINOTRANSFERASE, MITOCHONDRIAL"/>
    <property type="match status" value="1"/>
</dbReference>
<dbReference type="InterPro" id="IPR050103">
    <property type="entry name" value="Class-III_PLP-dep_AT"/>
</dbReference>
<dbReference type="SUPFAM" id="SSF53383">
    <property type="entry name" value="PLP-dependent transferases"/>
    <property type="match status" value="1"/>
</dbReference>
<protein>
    <recommendedName>
        <fullName evidence="5">Acetylornithine aminotransferase</fullName>
        <shortName evidence="5">ACOAT</shortName>
        <ecNumber evidence="5">2.6.1.11</ecNumber>
    </recommendedName>
</protein>
<comment type="similarity">
    <text evidence="5">Belongs to the class-III pyridoxal-phosphate-dependent aminotransferase family. ArgD subfamily.</text>
</comment>
<comment type="miscellaneous">
    <text evidence="5">May also have succinyldiaminopimelate aminotransferase activity, thus carrying out the corresponding step in lysine biosynthesis.</text>
</comment>
<comment type="cofactor">
    <cofactor evidence="5">
        <name>pyridoxal 5'-phosphate</name>
        <dbReference type="ChEBI" id="CHEBI:597326"/>
    </cofactor>
    <text evidence="5">Binds 1 pyridoxal phosphate per subunit.</text>
</comment>
<dbReference type="FunFam" id="3.40.640.10:FF:000004">
    <property type="entry name" value="Acetylornithine aminotransferase"/>
    <property type="match status" value="1"/>
</dbReference>
<keyword evidence="4 5" id="KW-0663">Pyridoxal phosphate</keyword>
<dbReference type="GO" id="GO:0042802">
    <property type="term" value="F:identical protein binding"/>
    <property type="evidence" value="ECO:0007669"/>
    <property type="project" value="TreeGrafter"/>
</dbReference>
<evidence type="ECO:0000256" key="2">
    <source>
        <dbReference type="ARBA" id="ARBA00022605"/>
    </source>
</evidence>
<feature type="binding site" evidence="5">
    <location>
        <position position="139"/>
    </location>
    <ligand>
        <name>pyridoxal 5'-phosphate</name>
        <dbReference type="ChEBI" id="CHEBI:597326"/>
    </ligand>
</feature>
<dbReference type="InterPro" id="IPR005814">
    <property type="entry name" value="Aminotrans_3"/>
</dbReference>
<keyword evidence="2 5" id="KW-0028">Amino-acid biosynthesis</keyword>
<dbReference type="InterPro" id="IPR015422">
    <property type="entry name" value="PyrdxlP-dep_Trfase_small"/>
</dbReference>
<reference evidence="7" key="1">
    <citation type="submission" date="2016-10" db="EMBL/GenBank/DDBJ databases">
        <authorList>
            <person name="Varghese N."/>
            <person name="Submissions S."/>
        </authorList>
    </citation>
    <scope>NUCLEOTIDE SEQUENCE [LARGE SCALE GENOMIC DNA]</scope>
    <source>
        <strain evidence="7">DSM 45459</strain>
    </source>
</reference>
<dbReference type="InterPro" id="IPR049704">
    <property type="entry name" value="Aminotrans_3_PPA_site"/>
</dbReference>